<organism evidence="1 2">
    <name type="scientific">Panaeolus cyanescens</name>
    <dbReference type="NCBI Taxonomy" id="181874"/>
    <lineage>
        <taxon>Eukaryota</taxon>
        <taxon>Fungi</taxon>
        <taxon>Dikarya</taxon>
        <taxon>Basidiomycota</taxon>
        <taxon>Agaricomycotina</taxon>
        <taxon>Agaricomycetes</taxon>
        <taxon>Agaricomycetidae</taxon>
        <taxon>Agaricales</taxon>
        <taxon>Agaricineae</taxon>
        <taxon>Galeropsidaceae</taxon>
        <taxon>Panaeolus</taxon>
    </lineage>
</organism>
<accession>A0A409W236</accession>
<keyword evidence="2" id="KW-1185">Reference proteome</keyword>
<dbReference type="AlphaFoldDB" id="A0A409W236"/>
<proteinExistence type="predicted"/>
<reference evidence="1 2" key="1">
    <citation type="journal article" date="2018" name="Evol. Lett.">
        <title>Horizontal gene cluster transfer increased hallucinogenic mushroom diversity.</title>
        <authorList>
            <person name="Reynolds H.T."/>
            <person name="Vijayakumar V."/>
            <person name="Gluck-Thaler E."/>
            <person name="Korotkin H.B."/>
            <person name="Matheny P.B."/>
            <person name="Slot J.C."/>
        </authorList>
    </citation>
    <scope>NUCLEOTIDE SEQUENCE [LARGE SCALE GENOMIC DNA]</scope>
    <source>
        <strain evidence="1 2">2629</strain>
    </source>
</reference>
<gene>
    <name evidence="1" type="ORF">CVT24_004894</name>
</gene>
<dbReference type="EMBL" id="NHTK01005863">
    <property type="protein sequence ID" value="PPQ72565.1"/>
    <property type="molecule type" value="Genomic_DNA"/>
</dbReference>
<sequence>MIKENGLLSTTFDVPKMSVEELQVVTTAPSRFLSKVLKGSPMDGDTIHPPIVQPECFCEIPTDSGDIWRICLVPGGRHLLAHDGVALILYDLDTKKPLKQQHCNQQSLIKINHNDDSMFTLCASPDGRELRVLMVRQPVEDLGFGGIEGDITVFRFVFDDEDNGSVKVLQHQIRTPFGGLKSRFGERPYTLVGDLLIFGGVMEDDQEVIEVWNYMQNTFACWYAPMDSEVPYREIFCNGSYVISTSLSELTSWKMPPLLPRPAYDSAPIQNRPVSSLAPFLWPLEYSNSPDVSSLRCARLFDWYNTFFPLQSVEYVVKLKSQPISSYQTLIKFDIPPSIFQPSHKVEHSVEPALGPATLINVPHHSMTYQPSDNSISPQSQHIALGPFSLCNGWIVKPFMRSKKLYVHATPEDAPSVCTIDQDSANRIRKDPIIELGLPAGIDVMTTPATLSRRYFNFDPVSGRLAYLPLDGPGRIVVVDYLRFPDTKS</sequence>
<evidence type="ECO:0000313" key="2">
    <source>
        <dbReference type="Proteomes" id="UP000284842"/>
    </source>
</evidence>
<dbReference type="OrthoDB" id="2688364at2759"/>
<dbReference type="Proteomes" id="UP000284842">
    <property type="component" value="Unassembled WGS sequence"/>
</dbReference>
<protein>
    <submittedName>
        <fullName evidence="1">Uncharacterized protein</fullName>
    </submittedName>
</protein>
<evidence type="ECO:0000313" key="1">
    <source>
        <dbReference type="EMBL" id="PPQ72565.1"/>
    </source>
</evidence>
<comment type="caution">
    <text evidence="1">The sequence shown here is derived from an EMBL/GenBank/DDBJ whole genome shotgun (WGS) entry which is preliminary data.</text>
</comment>
<dbReference type="InParanoid" id="A0A409W236"/>
<name>A0A409W236_9AGAR</name>